<dbReference type="InterPro" id="IPR028082">
    <property type="entry name" value="Peripla_BP_I"/>
</dbReference>
<dbReference type="Gene3D" id="1.10.260.40">
    <property type="entry name" value="lambda repressor-like DNA-binding domains"/>
    <property type="match status" value="1"/>
</dbReference>
<dbReference type="CDD" id="cd01392">
    <property type="entry name" value="HTH_LacI"/>
    <property type="match status" value="1"/>
</dbReference>
<dbReference type="PROSITE" id="PS50932">
    <property type="entry name" value="HTH_LACI_2"/>
    <property type="match status" value="1"/>
</dbReference>
<feature type="domain" description="HTH lacI-type" evidence="4">
    <location>
        <begin position="11"/>
        <end position="65"/>
    </location>
</feature>
<evidence type="ECO:0000256" key="1">
    <source>
        <dbReference type="ARBA" id="ARBA00023015"/>
    </source>
</evidence>
<accession>A0A7C9TN49</accession>
<dbReference type="CDD" id="cd06278">
    <property type="entry name" value="PBP1_LacI-like"/>
    <property type="match status" value="1"/>
</dbReference>
<dbReference type="InterPro" id="IPR000843">
    <property type="entry name" value="HTH_LacI"/>
</dbReference>
<dbReference type="SUPFAM" id="SSF47413">
    <property type="entry name" value="lambda repressor-like DNA-binding domains"/>
    <property type="match status" value="1"/>
</dbReference>
<dbReference type="EMBL" id="JAAGOH010000046">
    <property type="protein sequence ID" value="NDY93744.1"/>
    <property type="molecule type" value="Genomic_DNA"/>
</dbReference>
<dbReference type="AlphaFoldDB" id="A0A7C9TN49"/>
<evidence type="ECO:0000313" key="5">
    <source>
        <dbReference type="EMBL" id="NDY93744.1"/>
    </source>
</evidence>
<evidence type="ECO:0000256" key="2">
    <source>
        <dbReference type="ARBA" id="ARBA00023125"/>
    </source>
</evidence>
<dbReference type="Pfam" id="PF00532">
    <property type="entry name" value="Peripla_BP_1"/>
    <property type="match status" value="1"/>
</dbReference>
<dbReference type="Gene3D" id="3.40.50.2300">
    <property type="match status" value="2"/>
</dbReference>
<keyword evidence="6" id="KW-1185">Reference proteome</keyword>
<dbReference type="SUPFAM" id="SSF53822">
    <property type="entry name" value="Periplasmic binding protein-like I"/>
    <property type="match status" value="1"/>
</dbReference>
<evidence type="ECO:0000256" key="3">
    <source>
        <dbReference type="ARBA" id="ARBA00023163"/>
    </source>
</evidence>
<sequence>MTTSGSSFRKVTASDVAALAGVSKGTVSRAFTPGAPIAQAQREKVLKIAAELGYSPNLLARSLATRKTYIIGLVLDEMATNPNQLALLNEVTRQLQARGYSSLLLNISAAGDAAQPLRMADQLQIDGLLFLGVTLTDALINFARDIKHIPLVVMFRNSADAGIPYVSTDGYQAGREIAALLLQGGHQRIGYMAGPTSAGTTLRRFEGFRDALEERGVQLAAVLQAEHYDHACGLRSLMRHWESTPREQRLQALFCENDILALGAMDCLVACNAARRVAIVGFDDIALAAAPSYDLTTFRQPMEFLVGEAVSRLLDPTRQTAGSCLAPGTLVLRTSHLGMAN</sequence>
<dbReference type="GO" id="GO:0000976">
    <property type="term" value="F:transcription cis-regulatory region binding"/>
    <property type="evidence" value="ECO:0007669"/>
    <property type="project" value="TreeGrafter"/>
</dbReference>
<keyword evidence="1" id="KW-0805">Transcription regulation</keyword>
<dbReference type="PANTHER" id="PTHR30146:SF109">
    <property type="entry name" value="HTH-TYPE TRANSCRIPTIONAL REGULATOR GALS"/>
    <property type="match status" value="1"/>
</dbReference>
<dbReference type="PANTHER" id="PTHR30146">
    <property type="entry name" value="LACI-RELATED TRANSCRIPTIONAL REPRESSOR"/>
    <property type="match status" value="1"/>
</dbReference>
<reference evidence="5 6" key="1">
    <citation type="submission" date="2020-02" db="EMBL/GenBank/DDBJ databases">
        <title>Ideonella bacterium strain TBM-1.</title>
        <authorList>
            <person name="Chen W.-M."/>
        </authorList>
    </citation>
    <scope>NUCLEOTIDE SEQUENCE [LARGE SCALE GENOMIC DNA]</scope>
    <source>
        <strain evidence="5 6">TBM-1</strain>
    </source>
</reference>
<dbReference type="RefSeq" id="WP_163459772.1">
    <property type="nucleotide sequence ID" value="NZ_JAAGOH010000046.1"/>
</dbReference>
<name>A0A7C9TN49_9BURK</name>
<evidence type="ECO:0000259" key="4">
    <source>
        <dbReference type="PROSITE" id="PS50932"/>
    </source>
</evidence>
<dbReference type="Pfam" id="PF00356">
    <property type="entry name" value="LacI"/>
    <property type="match status" value="1"/>
</dbReference>
<dbReference type="InterPro" id="IPR010982">
    <property type="entry name" value="Lambda_DNA-bd_dom_sf"/>
</dbReference>
<dbReference type="SMART" id="SM00354">
    <property type="entry name" value="HTH_LACI"/>
    <property type="match status" value="1"/>
</dbReference>
<dbReference type="Proteomes" id="UP000484255">
    <property type="component" value="Unassembled WGS sequence"/>
</dbReference>
<keyword evidence="3" id="KW-0804">Transcription</keyword>
<proteinExistence type="predicted"/>
<organism evidence="5 6">
    <name type="scientific">Ideonella livida</name>
    <dbReference type="NCBI Taxonomy" id="2707176"/>
    <lineage>
        <taxon>Bacteria</taxon>
        <taxon>Pseudomonadati</taxon>
        <taxon>Pseudomonadota</taxon>
        <taxon>Betaproteobacteria</taxon>
        <taxon>Burkholderiales</taxon>
        <taxon>Sphaerotilaceae</taxon>
        <taxon>Ideonella</taxon>
    </lineage>
</organism>
<protein>
    <submittedName>
        <fullName evidence="5">LacI family transcriptional regulator</fullName>
    </submittedName>
</protein>
<comment type="caution">
    <text evidence="5">The sequence shown here is derived from an EMBL/GenBank/DDBJ whole genome shotgun (WGS) entry which is preliminary data.</text>
</comment>
<gene>
    <name evidence="5" type="ORF">G3A44_21375</name>
</gene>
<dbReference type="GO" id="GO:0003700">
    <property type="term" value="F:DNA-binding transcription factor activity"/>
    <property type="evidence" value="ECO:0007669"/>
    <property type="project" value="TreeGrafter"/>
</dbReference>
<evidence type="ECO:0000313" key="6">
    <source>
        <dbReference type="Proteomes" id="UP000484255"/>
    </source>
</evidence>
<keyword evidence="2" id="KW-0238">DNA-binding</keyword>
<dbReference type="InterPro" id="IPR001761">
    <property type="entry name" value="Peripla_BP/Lac1_sug-bd_dom"/>
</dbReference>